<dbReference type="OrthoDB" id="2576496at2759"/>
<reference evidence="6 7" key="1">
    <citation type="journal article" date="2012" name="Science">
        <title>The Paleozoic origin of enzymatic lignin decomposition reconstructed from 31 fungal genomes.</title>
        <authorList>
            <person name="Floudas D."/>
            <person name="Binder M."/>
            <person name="Riley R."/>
            <person name="Barry K."/>
            <person name="Blanchette R.A."/>
            <person name="Henrissat B."/>
            <person name="Martinez A.T."/>
            <person name="Otillar R."/>
            <person name="Spatafora J.W."/>
            <person name="Yadav J.S."/>
            <person name="Aerts A."/>
            <person name="Benoit I."/>
            <person name="Boyd A."/>
            <person name="Carlson A."/>
            <person name="Copeland A."/>
            <person name="Coutinho P.M."/>
            <person name="de Vries R.P."/>
            <person name="Ferreira P."/>
            <person name="Findley K."/>
            <person name="Foster B."/>
            <person name="Gaskell J."/>
            <person name="Glotzer D."/>
            <person name="Gorecki P."/>
            <person name="Heitman J."/>
            <person name="Hesse C."/>
            <person name="Hori C."/>
            <person name="Igarashi K."/>
            <person name="Jurgens J.A."/>
            <person name="Kallen N."/>
            <person name="Kersten P."/>
            <person name="Kohler A."/>
            <person name="Kuees U."/>
            <person name="Kumar T.K.A."/>
            <person name="Kuo A."/>
            <person name="LaButti K."/>
            <person name="Larrondo L.F."/>
            <person name="Lindquist E."/>
            <person name="Ling A."/>
            <person name="Lombard V."/>
            <person name="Lucas S."/>
            <person name="Lundell T."/>
            <person name="Martin R."/>
            <person name="McLaughlin D.J."/>
            <person name="Morgenstern I."/>
            <person name="Morin E."/>
            <person name="Murat C."/>
            <person name="Nagy L.G."/>
            <person name="Nolan M."/>
            <person name="Ohm R.A."/>
            <person name="Patyshakuliyeva A."/>
            <person name="Rokas A."/>
            <person name="Ruiz-Duenas F.J."/>
            <person name="Sabat G."/>
            <person name="Salamov A."/>
            <person name="Samejima M."/>
            <person name="Schmutz J."/>
            <person name="Slot J.C."/>
            <person name="St John F."/>
            <person name="Stenlid J."/>
            <person name="Sun H."/>
            <person name="Sun S."/>
            <person name="Syed K."/>
            <person name="Tsang A."/>
            <person name="Wiebenga A."/>
            <person name="Young D."/>
            <person name="Pisabarro A."/>
            <person name="Eastwood D.C."/>
            <person name="Martin F."/>
            <person name="Cullen D."/>
            <person name="Grigoriev I.V."/>
            <person name="Hibbett D.S."/>
        </authorList>
    </citation>
    <scope>NUCLEOTIDE SEQUENCE [LARGE SCALE GENOMIC DNA]</scope>
    <source>
        <strain evidence="6 7">ATCC 11539</strain>
    </source>
</reference>
<dbReference type="InterPro" id="IPR022991">
    <property type="entry name" value="Ribosomal_eL30_CS"/>
</dbReference>
<gene>
    <name evidence="6" type="ORF">GLOTRDRAFT_138127</name>
</gene>
<dbReference type="AlphaFoldDB" id="S7QAH6"/>
<dbReference type="eggNOG" id="KOG2988">
    <property type="taxonomic scope" value="Eukaryota"/>
</dbReference>
<dbReference type="Pfam" id="PF01248">
    <property type="entry name" value="Ribosomal_L7Ae"/>
    <property type="match status" value="1"/>
</dbReference>
<protein>
    <recommendedName>
        <fullName evidence="5">C2H2-type domain-containing protein</fullName>
    </recommendedName>
</protein>
<dbReference type="HOGENOM" id="CLU_725730_0_0_1"/>
<dbReference type="GO" id="GO:1990904">
    <property type="term" value="C:ribonucleoprotein complex"/>
    <property type="evidence" value="ECO:0007669"/>
    <property type="project" value="UniProtKB-KW"/>
</dbReference>
<feature type="compositionally biased region" description="Basic and acidic residues" evidence="4">
    <location>
        <begin position="255"/>
        <end position="264"/>
    </location>
</feature>
<dbReference type="PROSITE" id="PS00028">
    <property type="entry name" value="ZINC_FINGER_C2H2_1"/>
    <property type="match status" value="1"/>
</dbReference>
<feature type="region of interest" description="Disordered" evidence="4">
    <location>
        <begin position="220"/>
        <end position="284"/>
    </location>
</feature>
<proteinExistence type="inferred from homology"/>
<evidence type="ECO:0000259" key="5">
    <source>
        <dbReference type="PROSITE" id="PS00028"/>
    </source>
</evidence>
<dbReference type="SMART" id="SM00355">
    <property type="entry name" value="ZnF_C2H2"/>
    <property type="match status" value="2"/>
</dbReference>
<evidence type="ECO:0000256" key="4">
    <source>
        <dbReference type="SAM" id="MobiDB-lite"/>
    </source>
</evidence>
<dbReference type="PROSITE" id="PS00709">
    <property type="entry name" value="RIBOSOMAL_L30E_1"/>
    <property type="match status" value="1"/>
</dbReference>
<dbReference type="KEGG" id="gtr:GLOTRDRAFT_138127"/>
<keyword evidence="3" id="KW-0687">Ribonucleoprotein</keyword>
<organism evidence="6 7">
    <name type="scientific">Gloeophyllum trabeum (strain ATCC 11539 / FP-39264 / Madison 617)</name>
    <name type="common">Brown rot fungus</name>
    <dbReference type="NCBI Taxonomy" id="670483"/>
    <lineage>
        <taxon>Eukaryota</taxon>
        <taxon>Fungi</taxon>
        <taxon>Dikarya</taxon>
        <taxon>Basidiomycota</taxon>
        <taxon>Agaricomycotina</taxon>
        <taxon>Agaricomycetes</taxon>
        <taxon>Gloeophyllales</taxon>
        <taxon>Gloeophyllaceae</taxon>
        <taxon>Gloeophyllum</taxon>
    </lineage>
</organism>
<name>S7QAH6_GLOTA</name>
<evidence type="ECO:0000256" key="1">
    <source>
        <dbReference type="ARBA" id="ARBA00007326"/>
    </source>
</evidence>
<dbReference type="STRING" id="670483.S7QAH6"/>
<dbReference type="RefSeq" id="XP_007865124.1">
    <property type="nucleotide sequence ID" value="XM_007866933.1"/>
</dbReference>
<dbReference type="InterPro" id="IPR029064">
    <property type="entry name" value="Ribosomal_eL30-like_sf"/>
</dbReference>
<comment type="similarity">
    <text evidence="1">Belongs to the eukaryotic ribosomal protein eL30 family.</text>
</comment>
<dbReference type="GO" id="GO:0003723">
    <property type="term" value="F:RNA binding"/>
    <property type="evidence" value="ECO:0007669"/>
    <property type="project" value="InterPro"/>
</dbReference>
<accession>S7QAH6</accession>
<dbReference type="Gene3D" id="3.30.1330.30">
    <property type="match status" value="1"/>
</dbReference>
<dbReference type="FunFam" id="3.30.1330.30:FF:000001">
    <property type="entry name" value="60S ribosomal protein L30"/>
    <property type="match status" value="1"/>
</dbReference>
<dbReference type="SUPFAM" id="SSF55315">
    <property type="entry name" value="L30e-like"/>
    <property type="match status" value="1"/>
</dbReference>
<dbReference type="GO" id="GO:0005840">
    <property type="term" value="C:ribosome"/>
    <property type="evidence" value="ECO:0007669"/>
    <property type="project" value="UniProtKB-KW"/>
</dbReference>
<sequence>MAPKKSKSTKSTESISAKLALVVKSGKYSLGYKSALKQMRSGKAKLVLIAGNCPPLRKSELEYYAMLSKTTVHHFSGTNVALGTAAGKLFRVGQHIDKRHCTRVSKNKAGSYECRMPRCTARSHSSPRDLLRHIDSNHASRYPLPCPIRGCDETFVRPNYIPVHFSNHHADLNNITISLSSPLLKPTYHPLRPSALKPPPPLPALAIEPHRLLLPTVVPAPLKADKPPSKVTPLGRKWSKLSAQDDADPSPGKAKGKEKARHDEDEPECVPLDDLPRCPVPAEDEDPDYVAREYVLKRKPPEAWVGAALSMPPALTGPAESPADPPTSIGFDAFQARYLELEKVGLIQGDGVWPERTTTSTAAAAAAARRVTGTQGKPSEA</sequence>
<evidence type="ECO:0000256" key="3">
    <source>
        <dbReference type="ARBA" id="ARBA00023274"/>
    </source>
</evidence>
<keyword evidence="7" id="KW-1185">Reference proteome</keyword>
<dbReference type="InterPro" id="IPR039109">
    <property type="entry name" value="Ribosomal_eL30-like"/>
</dbReference>
<dbReference type="Proteomes" id="UP000030669">
    <property type="component" value="Unassembled WGS sequence"/>
</dbReference>
<evidence type="ECO:0000256" key="2">
    <source>
        <dbReference type="ARBA" id="ARBA00022980"/>
    </source>
</evidence>
<dbReference type="InterPro" id="IPR004038">
    <property type="entry name" value="Ribosomal_eL8/eL30/eS12/Gad45"/>
</dbReference>
<keyword evidence="2" id="KW-0689">Ribosomal protein</keyword>
<dbReference type="EMBL" id="KB469300">
    <property type="protein sequence ID" value="EPQ56383.1"/>
    <property type="molecule type" value="Genomic_DNA"/>
</dbReference>
<dbReference type="PANTHER" id="PTHR11449">
    <property type="entry name" value="RIBOSOMAL PROTEIN L30"/>
    <property type="match status" value="1"/>
</dbReference>
<dbReference type="InterPro" id="IPR013087">
    <property type="entry name" value="Znf_C2H2_type"/>
</dbReference>
<dbReference type="OMA" id="CEEISFT"/>
<feature type="domain" description="C2H2-type" evidence="5">
    <location>
        <begin position="146"/>
        <end position="169"/>
    </location>
</feature>
<evidence type="ECO:0000313" key="7">
    <source>
        <dbReference type="Proteomes" id="UP000030669"/>
    </source>
</evidence>
<evidence type="ECO:0000313" key="6">
    <source>
        <dbReference type="EMBL" id="EPQ56383.1"/>
    </source>
</evidence>
<dbReference type="GeneID" id="19303910"/>